<sequence length="385" mass="42554">MGWNCLANNEYRIPCLITFNFQSNLYMSKIFIIGATGHIGGAVLDLVYRKYPEIGIKILVRDDKKGKILVAKYPRVIFVLGDFTILEILTKEARAADIVINAGPDYKHDIVISAILAGLANRSPKAYYIHTSGAAKVWDSPDGSQSGTKVWDDLVEIQKLNSFPSTAIHATSDSLVFAAAKDTNVAIVSPTIVYGLSPSPLHPTPFTLPSALDSIARLNSGFTISSGANIQGYIHVLDIAKIYLSLINDALQESASNPKKWGPESYYFAVSDELSFKEYMTCFISHISKHPYSLIQKTRIKELPLSEAIEVVGRSNTTFFGVNMRVKSTRAKEVLGWVPREKMVREGLGEVLSAYFREKREGGGAVLDVYFQEKNHGGHRNVSMK</sequence>
<dbReference type="Gene3D" id="3.40.50.720">
    <property type="entry name" value="NAD(P)-binding Rossmann-like Domain"/>
    <property type="match status" value="1"/>
</dbReference>
<evidence type="ECO:0000313" key="3">
    <source>
        <dbReference type="Proteomes" id="UP000326757"/>
    </source>
</evidence>
<protein>
    <recommendedName>
        <fullName evidence="1">Saccharopine dehydrogenase NADP binding domain-containing protein</fullName>
    </recommendedName>
</protein>
<comment type="caution">
    <text evidence="2">The sequence shown here is derived from an EMBL/GenBank/DDBJ whole genome shotgun (WGS) entry which is preliminary data.</text>
</comment>
<accession>A0A5N6JWM2</accession>
<dbReference type="InterPro" id="IPR051783">
    <property type="entry name" value="NAD(P)-dependent_oxidoreduct"/>
</dbReference>
<dbReference type="InterPro" id="IPR005097">
    <property type="entry name" value="Sacchrp_dh_NADP-bd"/>
</dbReference>
<dbReference type="InterPro" id="IPR036291">
    <property type="entry name" value="NAD(P)-bd_dom_sf"/>
</dbReference>
<keyword evidence="3" id="KW-1185">Reference proteome</keyword>
<dbReference type="PANTHER" id="PTHR48079">
    <property type="entry name" value="PROTEIN YEEZ"/>
    <property type="match status" value="1"/>
</dbReference>
<name>A0A5N6JWM2_MONLA</name>
<dbReference type="PANTHER" id="PTHR48079:SF6">
    <property type="entry name" value="NAD(P)-BINDING DOMAIN-CONTAINING PROTEIN-RELATED"/>
    <property type="match status" value="1"/>
</dbReference>
<evidence type="ECO:0000259" key="1">
    <source>
        <dbReference type="Pfam" id="PF03435"/>
    </source>
</evidence>
<dbReference type="Proteomes" id="UP000326757">
    <property type="component" value="Unassembled WGS sequence"/>
</dbReference>
<proteinExistence type="predicted"/>
<gene>
    <name evidence="2" type="ORF">EYC80_007660</name>
</gene>
<reference evidence="2 3" key="1">
    <citation type="submission" date="2019-06" db="EMBL/GenBank/DDBJ databases">
        <title>Genome Sequence of the Brown Rot Fungal Pathogen Monilinia laxa.</title>
        <authorList>
            <person name="De Miccolis Angelini R.M."/>
            <person name="Landi L."/>
            <person name="Abate D."/>
            <person name="Pollastro S."/>
            <person name="Romanazzi G."/>
            <person name="Faretra F."/>
        </authorList>
    </citation>
    <scope>NUCLEOTIDE SEQUENCE [LARGE SCALE GENOMIC DNA]</scope>
    <source>
        <strain evidence="2 3">Mlax316</strain>
    </source>
</reference>
<dbReference type="GO" id="GO:0004029">
    <property type="term" value="F:aldehyde dehydrogenase (NAD+) activity"/>
    <property type="evidence" value="ECO:0007669"/>
    <property type="project" value="TreeGrafter"/>
</dbReference>
<dbReference type="AlphaFoldDB" id="A0A5N6JWM2"/>
<dbReference type="GO" id="GO:0005737">
    <property type="term" value="C:cytoplasm"/>
    <property type="evidence" value="ECO:0007669"/>
    <property type="project" value="TreeGrafter"/>
</dbReference>
<dbReference type="SUPFAM" id="SSF51735">
    <property type="entry name" value="NAD(P)-binding Rossmann-fold domains"/>
    <property type="match status" value="1"/>
</dbReference>
<organism evidence="2 3">
    <name type="scientific">Monilinia laxa</name>
    <name type="common">Brown rot fungus</name>
    <name type="synonym">Sclerotinia laxa</name>
    <dbReference type="NCBI Taxonomy" id="61186"/>
    <lineage>
        <taxon>Eukaryota</taxon>
        <taxon>Fungi</taxon>
        <taxon>Dikarya</taxon>
        <taxon>Ascomycota</taxon>
        <taxon>Pezizomycotina</taxon>
        <taxon>Leotiomycetes</taxon>
        <taxon>Helotiales</taxon>
        <taxon>Sclerotiniaceae</taxon>
        <taxon>Monilinia</taxon>
    </lineage>
</organism>
<feature type="domain" description="Saccharopine dehydrogenase NADP binding" evidence="1">
    <location>
        <begin position="30"/>
        <end position="116"/>
    </location>
</feature>
<dbReference type="Pfam" id="PF03435">
    <property type="entry name" value="Sacchrp_dh_NADP"/>
    <property type="match status" value="1"/>
</dbReference>
<evidence type="ECO:0000313" key="2">
    <source>
        <dbReference type="EMBL" id="KAB8293336.1"/>
    </source>
</evidence>
<dbReference type="OrthoDB" id="2130169at2759"/>
<dbReference type="EMBL" id="VIGI01000012">
    <property type="protein sequence ID" value="KAB8293336.1"/>
    <property type="molecule type" value="Genomic_DNA"/>
</dbReference>